<organism evidence="3 4">
    <name type="scientific">Metarhizobium album</name>
    <dbReference type="NCBI Taxonomy" id="2182425"/>
    <lineage>
        <taxon>Bacteria</taxon>
        <taxon>Pseudomonadati</taxon>
        <taxon>Pseudomonadota</taxon>
        <taxon>Alphaproteobacteria</taxon>
        <taxon>Hyphomicrobiales</taxon>
        <taxon>Rhizobiaceae</taxon>
        <taxon>Metarhizobium</taxon>
    </lineage>
</organism>
<evidence type="ECO:0000259" key="1">
    <source>
        <dbReference type="Pfam" id="PF00557"/>
    </source>
</evidence>
<dbReference type="Proteomes" id="UP000245252">
    <property type="component" value="Unassembled WGS sequence"/>
</dbReference>
<feature type="domain" description="Peptidase M24" evidence="1">
    <location>
        <begin position="167"/>
        <end position="383"/>
    </location>
</feature>
<dbReference type="OrthoDB" id="9806388at2"/>
<keyword evidence="4" id="KW-1185">Reference proteome</keyword>
<reference evidence="3 4" key="1">
    <citation type="submission" date="2018-05" db="EMBL/GenBank/DDBJ databases">
        <title>The draft genome of strain NS-104.</title>
        <authorList>
            <person name="Hang P."/>
            <person name="Jiang J."/>
        </authorList>
    </citation>
    <scope>NUCLEOTIDE SEQUENCE [LARGE SCALE GENOMIC DNA]</scope>
    <source>
        <strain evidence="3 4">NS-104</strain>
    </source>
</reference>
<dbReference type="InterPro" id="IPR050659">
    <property type="entry name" value="Peptidase_M24B"/>
</dbReference>
<dbReference type="SUPFAM" id="SSF53092">
    <property type="entry name" value="Creatinase/prolidase N-terminal domain"/>
    <property type="match status" value="1"/>
</dbReference>
<accession>A0A2U2DK61</accession>
<dbReference type="InterPro" id="IPR036005">
    <property type="entry name" value="Creatinase/aminopeptidase-like"/>
</dbReference>
<evidence type="ECO:0000313" key="3">
    <source>
        <dbReference type="EMBL" id="PWE53706.1"/>
    </source>
</evidence>
<evidence type="ECO:0000313" key="4">
    <source>
        <dbReference type="Proteomes" id="UP000245252"/>
    </source>
</evidence>
<gene>
    <name evidence="3" type="ORF">DEM27_24525</name>
</gene>
<dbReference type="Pfam" id="PF00557">
    <property type="entry name" value="Peptidase_M24"/>
    <property type="match status" value="1"/>
</dbReference>
<protein>
    <recommendedName>
        <fullName evidence="5">Aminopeptidase P family protein</fullName>
    </recommendedName>
</protein>
<dbReference type="Gene3D" id="3.90.230.10">
    <property type="entry name" value="Creatinase/methionine aminopeptidase superfamily"/>
    <property type="match status" value="1"/>
</dbReference>
<proteinExistence type="predicted"/>
<dbReference type="Gene3D" id="3.40.350.10">
    <property type="entry name" value="Creatinase/prolidase N-terminal domain"/>
    <property type="match status" value="1"/>
</dbReference>
<evidence type="ECO:0008006" key="5">
    <source>
        <dbReference type="Google" id="ProtNLM"/>
    </source>
</evidence>
<dbReference type="InterPro" id="IPR000587">
    <property type="entry name" value="Creatinase_N"/>
</dbReference>
<dbReference type="SUPFAM" id="SSF55920">
    <property type="entry name" value="Creatinase/aminopeptidase"/>
    <property type="match status" value="1"/>
</dbReference>
<comment type="caution">
    <text evidence="3">The sequence shown here is derived from an EMBL/GenBank/DDBJ whole genome shotgun (WGS) entry which is preliminary data.</text>
</comment>
<dbReference type="EMBL" id="QFBC01000014">
    <property type="protein sequence ID" value="PWE53706.1"/>
    <property type="molecule type" value="Genomic_DNA"/>
</dbReference>
<sequence>MYIFDHKKRIMRLQESLKAAGTGAAIVILPSNIRYLTGFWGYAARAEYYEPRRLTCVVIPKNGRPLLVVPKIERTFAQAAVAGLDLRIEHHCEVTIEGERKDAWGIVRDFIVENGLQNEPVSVEKADLTNRAYAALVDGLEGIRLVESDREVERHRSVKDATEVEVHRASGHLAARMFDVEVEAIKEGGHREYEVAMKGWAHTVKACAACIDSETPNHDHVDSPIGMSAQLLTSGSRLNRAHGTASTKMIEPNDIVAIDFCRVPFLLGFRTGFGRIVAQRPLSSTEQDINAAVRKSYDAALDMCRPGAVASDINQVVTDTLVDAGLGPYIVHSCGRTFGVETEMKLAEGVGGSLKADMIVSIEPSVYMDGYQSRIESTFRITDGAPELLTPIHEGVVQL</sequence>
<dbReference type="InterPro" id="IPR000994">
    <property type="entry name" value="Pept_M24"/>
</dbReference>
<dbReference type="PANTHER" id="PTHR46112:SF8">
    <property type="entry name" value="CYTOPLASMIC PEPTIDASE PEPQ-RELATED"/>
    <property type="match status" value="1"/>
</dbReference>
<dbReference type="Pfam" id="PF01321">
    <property type="entry name" value="Creatinase_N"/>
    <property type="match status" value="1"/>
</dbReference>
<feature type="domain" description="Creatinase N-terminal" evidence="2">
    <location>
        <begin position="9"/>
        <end position="158"/>
    </location>
</feature>
<dbReference type="AlphaFoldDB" id="A0A2U2DK61"/>
<dbReference type="CDD" id="cd01066">
    <property type="entry name" value="APP_MetAP"/>
    <property type="match status" value="1"/>
</dbReference>
<dbReference type="RefSeq" id="WP_109460874.1">
    <property type="nucleotide sequence ID" value="NZ_QFBC01000014.1"/>
</dbReference>
<dbReference type="PANTHER" id="PTHR46112">
    <property type="entry name" value="AMINOPEPTIDASE"/>
    <property type="match status" value="1"/>
</dbReference>
<dbReference type="InterPro" id="IPR029149">
    <property type="entry name" value="Creatin/AminoP/Spt16_N"/>
</dbReference>
<evidence type="ECO:0000259" key="2">
    <source>
        <dbReference type="Pfam" id="PF01321"/>
    </source>
</evidence>
<name>A0A2U2DK61_9HYPH</name>